<evidence type="ECO:0000313" key="3">
    <source>
        <dbReference type="Proteomes" id="UP001165561"/>
    </source>
</evidence>
<feature type="signal peptide" evidence="1">
    <location>
        <begin position="1"/>
        <end position="25"/>
    </location>
</feature>
<dbReference type="Proteomes" id="UP001165561">
    <property type="component" value="Unassembled WGS sequence"/>
</dbReference>
<accession>A0ABT5TUK3</accession>
<proteinExistence type="predicted"/>
<feature type="chain" id="PRO_5047255934" evidence="1">
    <location>
        <begin position="26"/>
        <end position="273"/>
    </location>
</feature>
<dbReference type="InterPro" id="IPR047900">
    <property type="entry name" value="Choice_anch_G"/>
</dbReference>
<organism evidence="2 3">
    <name type="scientific">Georgenia halotolerans</name>
    <dbReference type="NCBI Taxonomy" id="3028317"/>
    <lineage>
        <taxon>Bacteria</taxon>
        <taxon>Bacillati</taxon>
        <taxon>Actinomycetota</taxon>
        <taxon>Actinomycetes</taxon>
        <taxon>Micrococcales</taxon>
        <taxon>Bogoriellaceae</taxon>
        <taxon>Georgenia</taxon>
    </lineage>
</organism>
<sequence>MKRRHAGVLVLLAVVALLLSGHARPALTDAAWNDQAYARSDFGTGRWAYAEASAQLIEAEALSLDVAQAIRTQAEYPDSPGAYRADIDADVLAGLVGVDIEQVSLPLIADGENSGLLDLGEAAGAGALSGYASAPSWDEAAAASGAVTSGGALDLSAGVDRDSPMAQVELTSLLGQLNVAGLSQAVVDEVGLALGALGSRATGHIDGEPAGEYLLSGAELTVSSPTLAGLVGQIDAELAEVATTLNNSLGPEGPAQGVLNVLDLPRLNVLGLA</sequence>
<reference evidence="2" key="1">
    <citation type="submission" date="2023-02" db="EMBL/GenBank/DDBJ databases">
        <title>Georgenia sp.10Sc9-8, isolated from a soil sample collected from the Taklamakan desert.</title>
        <authorList>
            <person name="Liu S."/>
        </authorList>
    </citation>
    <scope>NUCLEOTIDE SEQUENCE</scope>
    <source>
        <strain evidence="2">10Sc9-8</strain>
    </source>
</reference>
<evidence type="ECO:0000256" key="1">
    <source>
        <dbReference type="SAM" id="SignalP"/>
    </source>
</evidence>
<keyword evidence="1" id="KW-0732">Signal</keyword>
<gene>
    <name evidence="2" type="ORF">PU560_04570</name>
</gene>
<comment type="caution">
    <text evidence="2">The sequence shown here is derived from an EMBL/GenBank/DDBJ whole genome shotgun (WGS) entry which is preliminary data.</text>
</comment>
<name>A0ABT5TUK3_9MICO</name>
<protein>
    <submittedName>
        <fullName evidence="2">Choice-of-anchor G family protein</fullName>
    </submittedName>
</protein>
<dbReference type="EMBL" id="JARACI010000636">
    <property type="protein sequence ID" value="MDD9205741.1"/>
    <property type="molecule type" value="Genomic_DNA"/>
</dbReference>
<evidence type="ECO:0000313" key="2">
    <source>
        <dbReference type="EMBL" id="MDD9205741.1"/>
    </source>
</evidence>
<dbReference type="NCBIfam" id="NF033766">
    <property type="entry name" value="choice_anch_G"/>
    <property type="match status" value="1"/>
</dbReference>
<feature type="non-terminal residue" evidence="2">
    <location>
        <position position="273"/>
    </location>
</feature>
<keyword evidence="3" id="KW-1185">Reference proteome</keyword>